<reference evidence="2" key="1">
    <citation type="submission" date="2022-11" db="UniProtKB">
        <authorList>
            <consortium name="WormBaseParasite"/>
        </authorList>
    </citation>
    <scope>IDENTIFICATION</scope>
</reference>
<organism evidence="1 2">
    <name type="scientific">Panagrolaimus sp. PS1159</name>
    <dbReference type="NCBI Taxonomy" id="55785"/>
    <lineage>
        <taxon>Eukaryota</taxon>
        <taxon>Metazoa</taxon>
        <taxon>Ecdysozoa</taxon>
        <taxon>Nematoda</taxon>
        <taxon>Chromadorea</taxon>
        <taxon>Rhabditida</taxon>
        <taxon>Tylenchina</taxon>
        <taxon>Panagrolaimomorpha</taxon>
        <taxon>Panagrolaimoidea</taxon>
        <taxon>Panagrolaimidae</taxon>
        <taxon>Panagrolaimus</taxon>
    </lineage>
</organism>
<dbReference type="WBParaSite" id="PS1159_v2.g23730.t1">
    <property type="protein sequence ID" value="PS1159_v2.g23730.t1"/>
    <property type="gene ID" value="PS1159_v2.g23730"/>
</dbReference>
<protein>
    <submittedName>
        <fullName evidence="2">BTB domain-containing protein</fullName>
    </submittedName>
</protein>
<evidence type="ECO:0000313" key="1">
    <source>
        <dbReference type="Proteomes" id="UP000887580"/>
    </source>
</evidence>
<sequence length="80" mass="9069">MAAALEHVFDSKEGSDVTFIVHTKITMIKGPMAPANQQHEITDPDIEFDDFNNFLKFLYIEKCEVTCENVQALLHLSKSI</sequence>
<accession>A0AC35G3H6</accession>
<dbReference type="Proteomes" id="UP000887580">
    <property type="component" value="Unplaced"/>
</dbReference>
<name>A0AC35G3H6_9BILA</name>
<evidence type="ECO:0000313" key="2">
    <source>
        <dbReference type="WBParaSite" id="PS1159_v2.g23730.t1"/>
    </source>
</evidence>
<proteinExistence type="predicted"/>